<sequence length="126" mass="13778">MSNSPILKFSGYKKVSAEFSNGWSEPSLLTVDHANLIPLTIQSGFSIPEGFITGTPRFKLAYGTSTHELIELRNELTLLKMVLKTKAGRSIEERAVAIPLQGGVELIAVRGVEAATSWQHNELVLL</sequence>
<comment type="caution">
    <text evidence="1">The sequence shown here is derived from an EMBL/GenBank/DDBJ whole genome shotgun (WGS) entry which is preliminary data.</text>
</comment>
<protein>
    <recommendedName>
        <fullName evidence="3">Phage tail protein</fullName>
    </recommendedName>
</protein>
<name>A0ABR0BB41_9CRUS</name>
<dbReference type="EMBL" id="JAOYFB010000064">
    <property type="protein sequence ID" value="KAK4045802.1"/>
    <property type="molecule type" value="Genomic_DNA"/>
</dbReference>
<evidence type="ECO:0000313" key="2">
    <source>
        <dbReference type="Proteomes" id="UP001234178"/>
    </source>
</evidence>
<evidence type="ECO:0000313" key="1">
    <source>
        <dbReference type="EMBL" id="KAK4045802.1"/>
    </source>
</evidence>
<reference evidence="1 2" key="1">
    <citation type="journal article" date="2023" name="Nucleic Acids Res.">
        <title>The hologenome of Daphnia magna reveals possible DNA methylation and microbiome-mediated evolution of the host genome.</title>
        <authorList>
            <person name="Chaturvedi A."/>
            <person name="Li X."/>
            <person name="Dhandapani V."/>
            <person name="Marshall H."/>
            <person name="Kissane S."/>
            <person name="Cuenca-Cambronero M."/>
            <person name="Asole G."/>
            <person name="Calvet F."/>
            <person name="Ruiz-Romero M."/>
            <person name="Marangio P."/>
            <person name="Guigo R."/>
            <person name="Rago D."/>
            <person name="Mirbahai L."/>
            <person name="Eastwood N."/>
            <person name="Colbourne J.K."/>
            <person name="Zhou J."/>
            <person name="Mallon E."/>
            <person name="Orsini L."/>
        </authorList>
    </citation>
    <scope>NUCLEOTIDE SEQUENCE [LARGE SCALE GENOMIC DNA]</scope>
    <source>
        <strain evidence="1">LRV0_1</strain>
    </source>
</reference>
<keyword evidence="2" id="KW-1185">Reference proteome</keyword>
<accession>A0ABR0BB41</accession>
<proteinExistence type="predicted"/>
<evidence type="ECO:0008006" key="3">
    <source>
        <dbReference type="Google" id="ProtNLM"/>
    </source>
</evidence>
<dbReference type="Proteomes" id="UP001234178">
    <property type="component" value="Unassembled WGS sequence"/>
</dbReference>
<gene>
    <name evidence="1" type="ORF">OUZ56_033793</name>
</gene>
<organism evidence="1 2">
    <name type="scientific">Daphnia magna</name>
    <dbReference type="NCBI Taxonomy" id="35525"/>
    <lineage>
        <taxon>Eukaryota</taxon>
        <taxon>Metazoa</taxon>
        <taxon>Ecdysozoa</taxon>
        <taxon>Arthropoda</taxon>
        <taxon>Crustacea</taxon>
        <taxon>Branchiopoda</taxon>
        <taxon>Diplostraca</taxon>
        <taxon>Cladocera</taxon>
        <taxon>Anomopoda</taxon>
        <taxon>Daphniidae</taxon>
        <taxon>Daphnia</taxon>
    </lineage>
</organism>